<organism evidence="2 3">
    <name type="scientific">Enterovibrio norvegicus FF-454</name>
    <dbReference type="NCBI Taxonomy" id="1185651"/>
    <lineage>
        <taxon>Bacteria</taxon>
        <taxon>Pseudomonadati</taxon>
        <taxon>Pseudomonadota</taxon>
        <taxon>Gammaproteobacteria</taxon>
        <taxon>Vibrionales</taxon>
        <taxon>Vibrionaceae</taxon>
        <taxon>Enterovibrio</taxon>
    </lineage>
</organism>
<protein>
    <submittedName>
        <fullName evidence="2">Ketosteroid isomerase</fullName>
    </submittedName>
</protein>
<proteinExistence type="predicted"/>
<dbReference type="RefSeq" id="WP_016961842.1">
    <property type="nucleotide sequence ID" value="NZ_AJWN02000068.1"/>
</dbReference>
<dbReference type="PANTHER" id="PTHR41252">
    <property type="entry name" value="BLR2505 PROTEIN"/>
    <property type="match status" value="1"/>
</dbReference>
<keyword evidence="2" id="KW-0413">Isomerase</keyword>
<sequence length="137" mass="14920">MMDHTSAEKANLTLIKTYFASLKNGDMETFASLFDKDVVWHQPGNHPFSGEKHGFEEIGQMVGGMMSQTAGTFVVSQDGDLMANGDLVSAPVSFSGSKGSASISMQGSDLFLIKNNKIVEVWLFSQNQTKEDAFWSA</sequence>
<dbReference type="InterPro" id="IPR032710">
    <property type="entry name" value="NTF2-like_dom_sf"/>
</dbReference>
<dbReference type="Gene3D" id="3.10.450.50">
    <property type="match status" value="1"/>
</dbReference>
<gene>
    <name evidence="2" type="ORF">A1OK_12070</name>
</gene>
<keyword evidence="3" id="KW-1185">Reference proteome</keyword>
<dbReference type="Pfam" id="PF12680">
    <property type="entry name" value="SnoaL_2"/>
    <property type="match status" value="1"/>
</dbReference>
<evidence type="ECO:0000313" key="2">
    <source>
        <dbReference type="EMBL" id="OEE60214.1"/>
    </source>
</evidence>
<dbReference type="PANTHER" id="PTHR41252:SF1">
    <property type="entry name" value="BLR2505 PROTEIN"/>
    <property type="match status" value="1"/>
</dbReference>
<dbReference type="Proteomes" id="UP000095039">
    <property type="component" value="Unassembled WGS sequence"/>
</dbReference>
<dbReference type="AlphaFoldDB" id="A0A1E5C3Y4"/>
<dbReference type="InterPro" id="IPR037401">
    <property type="entry name" value="SnoaL-like"/>
</dbReference>
<dbReference type="SUPFAM" id="SSF54427">
    <property type="entry name" value="NTF2-like"/>
    <property type="match status" value="1"/>
</dbReference>
<dbReference type="GO" id="GO:0016853">
    <property type="term" value="F:isomerase activity"/>
    <property type="evidence" value="ECO:0007669"/>
    <property type="project" value="UniProtKB-KW"/>
</dbReference>
<reference evidence="2 3" key="1">
    <citation type="journal article" date="2012" name="Science">
        <title>Ecological populations of bacteria act as socially cohesive units of antibiotic production and resistance.</title>
        <authorList>
            <person name="Cordero O.X."/>
            <person name="Wildschutte H."/>
            <person name="Kirkup B."/>
            <person name="Proehl S."/>
            <person name="Ngo L."/>
            <person name="Hussain F."/>
            <person name="Le Roux F."/>
            <person name="Mincer T."/>
            <person name="Polz M.F."/>
        </authorList>
    </citation>
    <scope>NUCLEOTIDE SEQUENCE [LARGE SCALE GENOMIC DNA]</scope>
    <source>
        <strain evidence="2 3">FF-454</strain>
    </source>
</reference>
<feature type="domain" description="SnoaL-like" evidence="1">
    <location>
        <begin position="16"/>
        <end position="121"/>
    </location>
</feature>
<evidence type="ECO:0000313" key="3">
    <source>
        <dbReference type="Proteomes" id="UP000095039"/>
    </source>
</evidence>
<name>A0A1E5C3Y4_9GAMM</name>
<evidence type="ECO:0000259" key="1">
    <source>
        <dbReference type="Pfam" id="PF12680"/>
    </source>
</evidence>
<accession>A0A1E5C3Y4</accession>
<dbReference type="EMBL" id="AJWN02000068">
    <property type="protein sequence ID" value="OEE60214.1"/>
    <property type="molecule type" value="Genomic_DNA"/>
</dbReference>
<comment type="caution">
    <text evidence="2">The sequence shown here is derived from an EMBL/GenBank/DDBJ whole genome shotgun (WGS) entry which is preliminary data.</text>
</comment>